<organism evidence="1 2">
    <name type="scientific">Aquilegia coerulea</name>
    <name type="common">Rocky mountain columbine</name>
    <dbReference type="NCBI Taxonomy" id="218851"/>
    <lineage>
        <taxon>Eukaryota</taxon>
        <taxon>Viridiplantae</taxon>
        <taxon>Streptophyta</taxon>
        <taxon>Embryophyta</taxon>
        <taxon>Tracheophyta</taxon>
        <taxon>Spermatophyta</taxon>
        <taxon>Magnoliopsida</taxon>
        <taxon>Ranunculales</taxon>
        <taxon>Ranunculaceae</taxon>
        <taxon>Thalictroideae</taxon>
        <taxon>Aquilegia</taxon>
    </lineage>
</organism>
<name>A0A2G5E2V5_AQUCA</name>
<dbReference type="Proteomes" id="UP000230069">
    <property type="component" value="Unassembled WGS sequence"/>
</dbReference>
<proteinExistence type="predicted"/>
<dbReference type="InParanoid" id="A0A2G5E2V5"/>
<dbReference type="AlphaFoldDB" id="A0A2G5E2V5"/>
<sequence>MLIPKINSAKKKDRKEAICGKRQVASCSLLVPPDKLLQPCLQICGGLIAKLPLGKSYVCVSKLNISIPWHLQHNSISLHFQQPLQYTHKLGDRHWRCISQIENPQLRRPLLLPTTSSALLCRIQ</sequence>
<evidence type="ECO:0000313" key="1">
    <source>
        <dbReference type="EMBL" id="PIA50041.1"/>
    </source>
</evidence>
<protein>
    <submittedName>
        <fullName evidence="1">Uncharacterized protein</fullName>
    </submittedName>
</protein>
<dbReference type="EMBL" id="KZ305030">
    <property type="protein sequence ID" value="PIA50041.1"/>
    <property type="molecule type" value="Genomic_DNA"/>
</dbReference>
<reference evidence="1 2" key="1">
    <citation type="submission" date="2017-09" db="EMBL/GenBank/DDBJ databases">
        <title>WGS assembly of Aquilegia coerulea Goldsmith.</title>
        <authorList>
            <person name="Hodges S."/>
            <person name="Kramer E."/>
            <person name="Nordborg M."/>
            <person name="Tomkins J."/>
            <person name="Borevitz J."/>
            <person name="Derieg N."/>
            <person name="Yan J."/>
            <person name="Mihaltcheva S."/>
            <person name="Hayes R.D."/>
            <person name="Rokhsar D."/>
        </authorList>
    </citation>
    <scope>NUCLEOTIDE SEQUENCE [LARGE SCALE GENOMIC DNA]</scope>
    <source>
        <strain evidence="2">cv. Goldsmith</strain>
    </source>
</reference>
<accession>A0A2G5E2V5</accession>
<evidence type="ECO:0000313" key="2">
    <source>
        <dbReference type="Proteomes" id="UP000230069"/>
    </source>
</evidence>
<keyword evidence="2" id="KW-1185">Reference proteome</keyword>
<gene>
    <name evidence="1" type="ORF">AQUCO_01300641v1</name>
</gene>